<dbReference type="Gene3D" id="3.90.190.10">
    <property type="entry name" value="Protein tyrosine phosphatase superfamily"/>
    <property type="match status" value="1"/>
</dbReference>
<reference evidence="1 2" key="1">
    <citation type="submission" date="2018-12" db="EMBL/GenBank/DDBJ databases">
        <title>Croceicoccus ponticola sp. nov., a lipolytic bacterium isolated from seawater.</title>
        <authorList>
            <person name="Yoon J.-H."/>
        </authorList>
    </citation>
    <scope>NUCLEOTIDE SEQUENCE [LARGE SCALE GENOMIC DNA]</scope>
    <source>
        <strain evidence="1 2">GM-16</strain>
    </source>
</reference>
<evidence type="ECO:0000313" key="1">
    <source>
        <dbReference type="EMBL" id="RVQ66960.1"/>
    </source>
</evidence>
<dbReference type="Proteomes" id="UP000283003">
    <property type="component" value="Unassembled WGS sequence"/>
</dbReference>
<proteinExistence type="predicted"/>
<dbReference type="AlphaFoldDB" id="A0A437GX48"/>
<keyword evidence="2" id="KW-1185">Reference proteome</keyword>
<organism evidence="1 2">
    <name type="scientific">Croceicoccus ponticola</name>
    <dbReference type="NCBI Taxonomy" id="2217664"/>
    <lineage>
        <taxon>Bacteria</taxon>
        <taxon>Pseudomonadati</taxon>
        <taxon>Pseudomonadota</taxon>
        <taxon>Alphaproteobacteria</taxon>
        <taxon>Sphingomonadales</taxon>
        <taxon>Erythrobacteraceae</taxon>
        <taxon>Croceicoccus</taxon>
    </lineage>
</organism>
<evidence type="ECO:0000313" key="2">
    <source>
        <dbReference type="Proteomes" id="UP000283003"/>
    </source>
</evidence>
<dbReference type="OrthoDB" id="7391097at2"/>
<dbReference type="InterPro" id="IPR029021">
    <property type="entry name" value="Prot-tyrosine_phosphatase-like"/>
</dbReference>
<accession>A0A437GX48</accession>
<evidence type="ECO:0008006" key="3">
    <source>
        <dbReference type="Google" id="ProtNLM"/>
    </source>
</evidence>
<comment type="caution">
    <text evidence="1">The sequence shown here is derived from an EMBL/GenBank/DDBJ whole genome shotgun (WGS) entry which is preliminary data.</text>
</comment>
<gene>
    <name evidence="1" type="ORF">EKN06_08415</name>
</gene>
<name>A0A437GX48_9SPHN</name>
<dbReference type="RefSeq" id="WP_127612473.1">
    <property type="nucleotide sequence ID" value="NZ_RXOL01000003.1"/>
</dbReference>
<dbReference type="SUPFAM" id="SSF52799">
    <property type="entry name" value="(Phosphotyrosine protein) phosphatases II"/>
    <property type="match status" value="1"/>
</dbReference>
<protein>
    <recommendedName>
        <fullName evidence="3">Phosphatase</fullName>
    </recommendedName>
</protein>
<sequence>MTDPADIRAWQRIDASTTTSGRLLAADIDRLAGIGVRHVVNLAMPDHPDALADEDALCAAHGIAYTAIPIPFDAPVEAHYQIFRAAISNAAGPVHVHCILNWRVSAFFYRWNRENGMAESGARGLMAQHWDPDENDHPAAAIWAALIGR</sequence>
<dbReference type="EMBL" id="RXOL01000003">
    <property type="protein sequence ID" value="RVQ66960.1"/>
    <property type="molecule type" value="Genomic_DNA"/>
</dbReference>